<keyword evidence="5" id="KW-1185">Reference proteome</keyword>
<evidence type="ECO:0000256" key="1">
    <source>
        <dbReference type="ARBA" id="ARBA00022837"/>
    </source>
</evidence>
<dbReference type="Proteomes" id="UP000649617">
    <property type="component" value="Unassembled WGS sequence"/>
</dbReference>
<dbReference type="EMBL" id="CAJNIZ010004341">
    <property type="protein sequence ID" value="CAE7231711.1"/>
    <property type="molecule type" value="Genomic_DNA"/>
</dbReference>
<dbReference type="OrthoDB" id="191686at2759"/>
<keyword evidence="1" id="KW-0106">Calcium</keyword>
<dbReference type="InterPro" id="IPR018247">
    <property type="entry name" value="EF_Hand_1_Ca_BS"/>
</dbReference>
<evidence type="ECO:0000313" key="5">
    <source>
        <dbReference type="Proteomes" id="UP000649617"/>
    </source>
</evidence>
<comment type="caution">
    <text evidence="4">The sequence shown here is derived from an EMBL/GenBank/DDBJ whole genome shotgun (WGS) entry which is preliminary data.</text>
</comment>
<organism evidence="4 5">
    <name type="scientific">Symbiodinium pilosum</name>
    <name type="common">Dinoflagellate</name>
    <dbReference type="NCBI Taxonomy" id="2952"/>
    <lineage>
        <taxon>Eukaryota</taxon>
        <taxon>Sar</taxon>
        <taxon>Alveolata</taxon>
        <taxon>Dinophyceae</taxon>
        <taxon>Suessiales</taxon>
        <taxon>Symbiodiniaceae</taxon>
        <taxon>Symbiodinium</taxon>
    </lineage>
</organism>
<gene>
    <name evidence="4" type="primary">DUOX2</name>
    <name evidence="4" type="ORF">SPIL2461_LOCUS3567</name>
</gene>
<dbReference type="InterPro" id="IPR002048">
    <property type="entry name" value="EF_hand_dom"/>
</dbReference>
<sequence length="318" mass="37136">MCDEFQGILKAVIAPKRDESNAAYGRSEINVPQAVDFCMRKAAQNASGELSFDEFSSFLRVLRKAGASSRKADLVFALFDLDQSGFLDKDEFLEVYRYFLGHRPTAEKFEEEWASLDMKVEGYVSQKRYNQWLRASSNPVFKQYASSHDDDVYGRVPKLSKKDADGLLRLTQHKRSQWRPLWNDRWNCQDNSLLNKVLMPRHKHMFSRVQSETELRRFYARHPRWDAHYQKLDTPEPVRPQTMLTADIAPLIPERHAPSGRMRNPQTGRHEHWNDYWQTPKSASLIQKYTPGSIHLRCPGRPPDHLIQGREDDEDELT</sequence>
<accession>A0A812KWM1</accession>
<feature type="domain" description="EF-hand" evidence="3">
    <location>
        <begin position="67"/>
        <end position="102"/>
    </location>
</feature>
<dbReference type="Pfam" id="PF13833">
    <property type="entry name" value="EF-hand_8"/>
    <property type="match status" value="1"/>
</dbReference>
<dbReference type="SUPFAM" id="SSF47473">
    <property type="entry name" value="EF-hand"/>
    <property type="match status" value="1"/>
</dbReference>
<dbReference type="PROSITE" id="PS50222">
    <property type="entry name" value="EF_HAND_2"/>
    <property type="match status" value="2"/>
</dbReference>
<evidence type="ECO:0000256" key="2">
    <source>
        <dbReference type="SAM" id="MobiDB-lite"/>
    </source>
</evidence>
<protein>
    <submittedName>
        <fullName evidence="4">DUOX2 protein</fullName>
    </submittedName>
</protein>
<dbReference type="InterPro" id="IPR011992">
    <property type="entry name" value="EF-hand-dom_pair"/>
</dbReference>
<feature type="domain" description="EF-hand" evidence="3">
    <location>
        <begin position="30"/>
        <end position="65"/>
    </location>
</feature>
<dbReference type="AlphaFoldDB" id="A0A812KWM1"/>
<reference evidence="4" key="1">
    <citation type="submission" date="2021-02" db="EMBL/GenBank/DDBJ databases">
        <authorList>
            <person name="Dougan E. K."/>
            <person name="Rhodes N."/>
            <person name="Thang M."/>
            <person name="Chan C."/>
        </authorList>
    </citation>
    <scope>NUCLEOTIDE SEQUENCE</scope>
</reference>
<proteinExistence type="predicted"/>
<name>A0A812KWM1_SYMPI</name>
<evidence type="ECO:0000259" key="3">
    <source>
        <dbReference type="PROSITE" id="PS50222"/>
    </source>
</evidence>
<dbReference type="Gene3D" id="1.10.238.10">
    <property type="entry name" value="EF-hand"/>
    <property type="match status" value="1"/>
</dbReference>
<evidence type="ECO:0000313" key="4">
    <source>
        <dbReference type="EMBL" id="CAE7231711.1"/>
    </source>
</evidence>
<dbReference type="GO" id="GO:0005509">
    <property type="term" value="F:calcium ion binding"/>
    <property type="evidence" value="ECO:0007669"/>
    <property type="project" value="InterPro"/>
</dbReference>
<dbReference type="CDD" id="cd00051">
    <property type="entry name" value="EFh"/>
    <property type="match status" value="1"/>
</dbReference>
<dbReference type="SMART" id="SM00054">
    <property type="entry name" value="EFh"/>
    <property type="match status" value="2"/>
</dbReference>
<feature type="region of interest" description="Disordered" evidence="2">
    <location>
        <begin position="295"/>
        <end position="318"/>
    </location>
</feature>
<dbReference type="PROSITE" id="PS00018">
    <property type="entry name" value="EF_HAND_1"/>
    <property type="match status" value="1"/>
</dbReference>